<feature type="region of interest" description="Disordered" evidence="2">
    <location>
        <begin position="560"/>
        <end position="587"/>
    </location>
</feature>
<dbReference type="VEuPathDB" id="VectorBase:LOC119187874"/>
<evidence type="ECO:0000256" key="1">
    <source>
        <dbReference type="SAM" id="Coils"/>
    </source>
</evidence>
<organism evidence="3 4">
    <name type="scientific">Rhipicephalus microplus</name>
    <name type="common">Cattle tick</name>
    <name type="synonym">Boophilus microplus</name>
    <dbReference type="NCBI Taxonomy" id="6941"/>
    <lineage>
        <taxon>Eukaryota</taxon>
        <taxon>Metazoa</taxon>
        <taxon>Ecdysozoa</taxon>
        <taxon>Arthropoda</taxon>
        <taxon>Chelicerata</taxon>
        <taxon>Arachnida</taxon>
        <taxon>Acari</taxon>
        <taxon>Parasitiformes</taxon>
        <taxon>Ixodida</taxon>
        <taxon>Ixodoidea</taxon>
        <taxon>Ixodidae</taxon>
        <taxon>Rhipicephalinae</taxon>
        <taxon>Rhipicephalus</taxon>
        <taxon>Boophilus</taxon>
    </lineage>
</organism>
<reference evidence="3" key="1">
    <citation type="journal article" date="2020" name="Cell">
        <title>Large-Scale Comparative Analyses of Tick Genomes Elucidate Their Genetic Diversity and Vector Capacities.</title>
        <authorList>
            <consortium name="Tick Genome and Microbiome Consortium (TIGMIC)"/>
            <person name="Jia N."/>
            <person name="Wang J."/>
            <person name="Shi W."/>
            <person name="Du L."/>
            <person name="Sun Y."/>
            <person name="Zhan W."/>
            <person name="Jiang J.F."/>
            <person name="Wang Q."/>
            <person name="Zhang B."/>
            <person name="Ji P."/>
            <person name="Bell-Sakyi L."/>
            <person name="Cui X.M."/>
            <person name="Yuan T.T."/>
            <person name="Jiang B.G."/>
            <person name="Yang W.F."/>
            <person name="Lam T.T."/>
            <person name="Chang Q.C."/>
            <person name="Ding S.J."/>
            <person name="Wang X.J."/>
            <person name="Zhu J.G."/>
            <person name="Ruan X.D."/>
            <person name="Zhao L."/>
            <person name="Wei J.T."/>
            <person name="Ye R.Z."/>
            <person name="Que T.C."/>
            <person name="Du C.H."/>
            <person name="Zhou Y.H."/>
            <person name="Cheng J.X."/>
            <person name="Dai P.F."/>
            <person name="Guo W.B."/>
            <person name="Han X.H."/>
            <person name="Huang E.J."/>
            <person name="Li L.F."/>
            <person name="Wei W."/>
            <person name="Gao Y.C."/>
            <person name="Liu J.Z."/>
            <person name="Shao H.Z."/>
            <person name="Wang X."/>
            <person name="Wang C.C."/>
            <person name="Yang T.C."/>
            <person name="Huo Q.B."/>
            <person name="Li W."/>
            <person name="Chen H.Y."/>
            <person name="Chen S.E."/>
            <person name="Zhou L.G."/>
            <person name="Ni X.B."/>
            <person name="Tian J.H."/>
            <person name="Sheng Y."/>
            <person name="Liu T."/>
            <person name="Pan Y.S."/>
            <person name="Xia L.Y."/>
            <person name="Li J."/>
            <person name="Zhao F."/>
            <person name="Cao W.C."/>
        </authorList>
    </citation>
    <scope>NUCLEOTIDE SEQUENCE</scope>
    <source>
        <strain evidence="3">Rmic-2018</strain>
    </source>
</reference>
<feature type="compositionally biased region" description="Polar residues" evidence="2">
    <location>
        <begin position="645"/>
        <end position="663"/>
    </location>
</feature>
<dbReference type="GO" id="GO:0000793">
    <property type="term" value="C:condensed chromosome"/>
    <property type="evidence" value="ECO:0007669"/>
    <property type="project" value="TreeGrafter"/>
</dbReference>
<feature type="coiled-coil region" evidence="1">
    <location>
        <begin position="205"/>
        <end position="488"/>
    </location>
</feature>
<keyword evidence="1" id="KW-0175">Coiled coil</keyword>
<dbReference type="PANTHER" id="PTHR43941">
    <property type="entry name" value="STRUCTURAL MAINTENANCE OF CHROMOSOMES PROTEIN 2"/>
    <property type="match status" value="1"/>
</dbReference>
<dbReference type="GO" id="GO:0000796">
    <property type="term" value="C:condensin complex"/>
    <property type="evidence" value="ECO:0007669"/>
    <property type="project" value="TreeGrafter"/>
</dbReference>
<feature type="region of interest" description="Disordered" evidence="2">
    <location>
        <begin position="639"/>
        <end position="713"/>
    </location>
</feature>
<gene>
    <name evidence="3" type="ORF">HPB51_029743</name>
</gene>
<proteinExistence type="predicted"/>
<dbReference type="Proteomes" id="UP000821866">
    <property type="component" value="Unassembled WGS sequence"/>
</dbReference>
<name>A0A9J6CTG5_RHIMP</name>
<feature type="compositionally biased region" description="Low complexity" evidence="2">
    <location>
        <begin position="664"/>
        <end position="680"/>
    </location>
</feature>
<protein>
    <submittedName>
        <fullName evidence="3">Uncharacterized protein</fullName>
    </submittedName>
</protein>
<comment type="caution">
    <text evidence="3">The sequence shown here is derived from an EMBL/GenBank/DDBJ whole genome shotgun (WGS) entry which is preliminary data.</text>
</comment>
<dbReference type="GO" id="GO:0003682">
    <property type="term" value="F:chromatin binding"/>
    <property type="evidence" value="ECO:0007669"/>
    <property type="project" value="TreeGrafter"/>
</dbReference>
<sequence length="939" mass="105009">MFVLILMADASASPQVKLTDLTESHANSMRKLQFRLEEMFINNQVLQELLTEYLASEKVVSVEASTPSRVGADSRVSATEQLDQCKKELECKERREEILKRAIVREQNSKLQLEKELADCQKELQSLHEAHSIIEGDHEAIVQRNVDSFPEQHQNNLSPEGIEGTTTLQYTKCRSEETNVCDDSYALMSRVHQQAKEIARLGKEETLLQDKIVNLLEEKAQLLQKLDTTQHAHEVLSESTSKKISELVTKLGLLSTQNKKQQEEIRGLRDKCDCLSREKVTLECDINATFSKLEGLRVENKDLRDTLLALRKQESQLREMLDKVTNELQAAKKISDEYSQSDEILRMEKDQLAAKIADLSLCLNGLQCEKQSLYEEKQRLILQVSAGEDEVERIASKLQNCEEECNTLKTQKIELETYLRATNEKFKESEHSADQLREELSVTKLKLDNMSSRYNHLEKELGTSKDLHKQMQWKNDELQRTLEAVGREAQQSKSFARMTADKRHVIAMTELEDKKKSRRPLARQIGPLLNCPRFRGAVREANTSALEISLAIASLINGTRDTGTADGEPRNLFRPSLGGSSDFADGASRPRRTLTFCCPTAYARPKGGMVSYLQSAVSELKLKLERAVHENRRLKFELRAREPHQVNSSGNTSTSDASLQFSTAPKSSSPPQLSPHQSAPESSRQPVIPLRASRHTCAHSRSQHTSPDLGIDSDAMPEHEFYSAAGDSIVALTEHWQHCMGANWSISTAHSAPEVFGANCLLCQDGTDNASSWKQKAHATCPSGNLLELSDSHSPSKSGLPAFSCNISSPGVRMSAIVQLSDHEQLKKRVDESICLIRRVESVVEQALEALADFASDCTEPPECKGLLEDAAKGCLAIKGCLTDSFKLICSFTIVPAPEPRDETSLEAFKEKKEGMEKAITRQCSFQSPFASLPFELKA</sequence>
<keyword evidence="4" id="KW-1185">Reference proteome</keyword>
<dbReference type="GO" id="GO:0007076">
    <property type="term" value="P:mitotic chromosome condensation"/>
    <property type="evidence" value="ECO:0007669"/>
    <property type="project" value="TreeGrafter"/>
</dbReference>
<evidence type="ECO:0000256" key="2">
    <source>
        <dbReference type="SAM" id="MobiDB-lite"/>
    </source>
</evidence>
<dbReference type="EMBL" id="JABSTU010006872">
    <property type="protein sequence ID" value="KAH7931715.1"/>
    <property type="molecule type" value="Genomic_DNA"/>
</dbReference>
<evidence type="ECO:0000313" key="3">
    <source>
        <dbReference type="EMBL" id="KAH7931715.1"/>
    </source>
</evidence>
<dbReference type="AlphaFoldDB" id="A0A9J6CTG5"/>
<dbReference type="GO" id="GO:0000785">
    <property type="term" value="C:chromatin"/>
    <property type="evidence" value="ECO:0007669"/>
    <property type="project" value="TreeGrafter"/>
</dbReference>
<accession>A0A9J6CTG5</accession>
<feature type="coiled-coil region" evidence="1">
    <location>
        <begin position="75"/>
        <end position="130"/>
    </location>
</feature>
<evidence type="ECO:0000313" key="4">
    <source>
        <dbReference type="Proteomes" id="UP000821866"/>
    </source>
</evidence>
<feature type="compositionally biased region" description="Basic residues" evidence="2">
    <location>
        <begin position="692"/>
        <end position="702"/>
    </location>
</feature>
<dbReference type="PANTHER" id="PTHR43941:SF1">
    <property type="entry name" value="STRUCTURAL MAINTENANCE OF CHROMOSOMES PROTEIN 2"/>
    <property type="match status" value="1"/>
</dbReference>
<reference evidence="3" key="2">
    <citation type="submission" date="2021-09" db="EMBL/GenBank/DDBJ databases">
        <authorList>
            <person name="Jia N."/>
            <person name="Wang J."/>
            <person name="Shi W."/>
            <person name="Du L."/>
            <person name="Sun Y."/>
            <person name="Zhan W."/>
            <person name="Jiang J."/>
            <person name="Wang Q."/>
            <person name="Zhang B."/>
            <person name="Ji P."/>
            <person name="Sakyi L.B."/>
            <person name="Cui X."/>
            <person name="Yuan T."/>
            <person name="Jiang B."/>
            <person name="Yang W."/>
            <person name="Lam T.T.-Y."/>
            <person name="Chang Q."/>
            <person name="Ding S."/>
            <person name="Wang X."/>
            <person name="Zhu J."/>
            <person name="Ruan X."/>
            <person name="Zhao L."/>
            <person name="Wei J."/>
            <person name="Que T."/>
            <person name="Du C."/>
            <person name="Cheng J."/>
            <person name="Dai P."/>
            <person name="Han X."/>
            <person name="Huang E."/>
            <person name="Gao Y."/>
            <person name="Liu J."/>
            <person name="Shao H."/>
            <person name="Ye R."/>
            <person name="Li L."/>
            <person name="Wei W."/>
            <person name="Wang X."/>
            <person name="Wang C."/>
            <person name="Huo Q."/>
            <person name="Li W."/>
            <person name="Guo W."/>
            <person name="Chen H."/>
            <person name="Chen S."/>
            <person name="Zhou L."/>
            <person name="Zhou L."/>
            <person name="Ni X."/>
            <person name="Tian J."/>
            <person name="Zhou Y."/>
            <person name="Sheng Y."/>
            <person name="Liu T."/>
            <person name="Pan Y."/>
            <person name="Xia L."/>
            <person name="Li J."/>
            <person name="Zhao F."/>
            <person name="Cao W."/>
        </authorList>
    </citation>
    <scope>NUCLEOTIDE SEQUENCE</scope>
    <source>
        <strain evidence="3">Rmic-2018</strain>
        <tissue evidence="3">Larvae</tissue>
    </source>
</reference>